<feature type="transmembrane region" description="Helical" evidence="13">
    <location>
        <begin position="139"/>
        <end position="159"/>
    </location>
</feature>
<evidence type="ECO:0000256" key="13">
    <source>
        <dbReference type="HAMAP-Rule" id="MF_01522"/>
    </source>
</evidence>
<evidence type="ECO:0000256" key="11">
    <source>
        <dbReference type="ARBA" id="ARBA00023065"/>
    </source>
</evidence>
<feature type="transmembrane region" description="Helical" evidence="13">
    <location>
        <begin position="105"/>
        <end position="127"/>
    </location>
</feature>
<comment type="subcellular location">
    <subcellularLocation>
        <location evidence="13">Cell membrane</location>
        <topology evidence="13">Multi-pass membrane protein</topology>
    </subcellularLocation>
    <subcellularLocation>
        <location evidence="1">Membrane</location>
        <topology evidence="1">Multi-pass membrane protein</topology>
    </subcellularLocation>
</comment>
<proteinExistence type="inferred from homology"/>
<evidence type="ECO:0000256" key="4">
    <source>
        <dbReference type="ARBA" id="ARBA00022475"/>
    </source>
</evidence>
<evidence type="ECO:0000313" key="16">
    <source>
        <dbReference type="EMBL" id="MFC3674842.1"/>
    </source>
</evidence>
<keyword evidence="6 13" id="KW-0633">Potassium transport</keyword>
<feature type="domain" description="K+ potassium transporter C-terminal" evidence="15">
    <location>
        <begin position="478"/>
        <end position="627"/>
    </location>
</feature>
<dbReference type="EMBL" id="JBHRYJ010000001">
    <property type="protein sequence ID" value="MFC3674842.1"/>
    <property type="molecule type" value="Genomic_DNA"/>
</dbReference>
<evidence type="ECO:0000256" key="7">
    <source>
        <dbReference type="ARBA" id="ARBA00022692"/>
    </source>
</evidence>
<dbReference type="InterPro" id="IPR023051">
    <property type="entry name" value="Kup"/>
</dbReference>
<keyword evidence="9 13" id="KW-0630">Potassium</keyword>
<feature type="transmembrane region" description="Helical" evidence="13">
    <location>
        <begin position="214"/>
        <end position="237"/>
    </location>
</feature>
<comment type="caution">
    <text evidence="16">The sequence shown here is derived from an EMBL/GenBank/DDBJ whole genome shotgun (WGS) entry which is preliminary data.</text>
</comment>
<feature type="transmembrane region" description="Helical" evidence="13">
    <location>
        <begin position="368"/>
        <end position="387"/>
    </location>
</feature>
<keyword evidence="11 13" id="KW-0406">Ion transport</keyword>
<evidence type="ECO:0000259" key="14">
    <source>
        <dbReference type="Pfam" id="PF02705"/>
    </source>
</evidence>
<dbReference type="PANTHER" id="PTHR30540:SF79">
    <property type="entry name" value="LOW AFFINITY POTASSIUM TRANSPORT SYSTEM PROTEIN KUP"/>
    <property type="match status" value="1"/>
</dbReference>
<dbReference type="InterPro" id="IPR053952">
    <property type="entry name" value="K_trans_C"/>
</dbReference>
<evidence type="ECO:0000256" key="3">
    <source>
        <dbReference type="ARBA" id="ARBA00022448"/>
    </source>
</evidence>
<keyword evidence="7 13" id="KW-0812">Transmembrane</keyword>
<comment type="function">
    <text evidence="13">Transport of potassium into the cell. Likely operates as a K(+):H(+) symporter.</text>
</comment>
<dbReference type="InterPro" id="IPR003855">
    <property type="entry name" value="K+_transporter"/>
</dbReference>
<accession>A0ABV7VD32</accession>
<dbReference type="RefSeq" id="WP_379722352.1">
    <property type="nucleotide sequence ID" value="NZ_JBHRYJ010000001.1"/>
</dbReference>
<name>A0ABV7VD32_9PROT</name>
<keyword evidence="3 13" id="KW-0813">Transport</keyword>
<dbReference type="HAMAP" id="MF_01522">
    <property type="entry name" value="Kup"/>
    <property type="match status" value="1"/>
</dbReference>
<comment type="catalytic activity">
    <reaction evidence="13">
        <text>K(+)(in) + H(+)(in) = K(+)(out) + H(+)(out)</text>
        <dbReference type="Rhea" id="RHEA:28490"/>
        <dbReference type="ChEBI" id="CHEBI:15378"/>
        <dbReference type="ChEBI" id="CHEBI:29103"/>
    </reaction>
</comment>
<keyword evidence="12 13" id="KW-0472">Membrane</keyword>
<feature type="transmembrane region" description="Helical" evidence="13">
    <location>
        <begin position="171"/>
        <end position="194"/>
    </location>
</feature>
<evidence type="ECO:0000256" key="12">
    <source>
        <dbReference type="ARBA" id="ARBA00023136"/>
    </source>
</evidence>
<keyword evidence="4 13" id="KW-1003">Cell membrane</keyword>
<keyword evidence="10 13" id="KW-1133">Transmembrane helix</keyword>
<reference evidence="17" key="1">
    <citation type="journal article" date="2019" name="Int. J. Syst. Evol. Microbiol.">
        <title>The Global Catalogue of Microorganisms (GCM) 10K type strain sequencing project: providing services to taxonomists for standard genome sequencing and annotation.</title>
        <authorList>
            <consortium name="The Broad Institute Genomics Platform"/>
            <consortium name="The Broad Institute Genome Sequencing Center for Infectious Disease"/>
            <person name="Wu L."/>
            <person name="Ma J."/>
        </authorList>
    </citation>
    <scope>NUCLEOTIDE SEQUENCE [LARGE SCALE GENOMIC DNA]</scope>
    <source>
        <strain evidence="17">KCTC 42182</strain>
    </source>
</reference>
<feature type="transmembrane region" description="Helical" evidence="13">
    <location>
        <begin position="394"/>
        <end position="416"/>
    </location>
</feature>
<dbReference type="PANTHER" id="PTHR30540">
    <property type="entry name" value="OSMOTIC STRESS POTASSIUM TRANSPORTER"/>
    <property type="match status" value="1"/>
</dbReference>
<dbReference type="Pfam" id="PF02705">
    <property type="entry name" value="K_trans"/>
    <property type="match status" value="1"/>
</dbReference>
<evidence type="ECO:0000256" key="5">
    <source>
        <dbReference type="ARBA" id="ARBA00022519"/>
    </source>
</evidence>
<dbReference type="Proteomes" id="UP001595711">
    <property type="component" value="Unassembled WGS sequence"/>
</dbReference>
<feature type="transmembrane region" description="Helical" evidence="13">
    <location>
        <begin position="249"/>
        <end position="271"/>
    </location>
</feature>
<evidence type="ECO:0000256" key="8">
    <source>
        <dbReference type="ARBA" id="ARBA00022847"/>
    </source>
</evidence>
<organism evidence="16 17">
    <name type="scientific">Ferrovibrio xuzhouensis</name>
    <dbReference type="NCBI Taxonomy" id="1576914"/>
    <lineage>
        <taxon>Bacteria</taxon>
        <taxon>Pseudomonadati</taxon>
        <taxon>Pseudomonadota</taxon>
        <taxon>Alphaproteobacteria</taxon>
        <taxon>Rhodospirillales</taxon>
        <taxon>Rhodospirillaceae</taxon>
        <taxon>Ferrovibrio</taxon>
    </lineage>
</organism>
<evidence type="ECO:0000256" key="2">
    <source>
        <dbReference type="ARBA" id="ARBA00007019"/>
    </source>
</evidence>
<evidence type="ECO:0000256" key="10">
    <source>
        <dbReference type="ARBA" id="ARBA00022989"/>
    </source>
</evidence>
<feature type="domain" description="K+ potassium transporter integral membrane" evidence="14">
    <location>
        <begin position="17"/>
        <end position="466"/>
    </location>
</feature>
<evidence type="ECO:0000313" key="17">
    <source>
        <dbReference type="Proteomes" id="UP001595711"/>
    </source>
</evidence>
<feature type="transmembrane region" description="Helical" evidence="13">
    <location>
        <begin position="341"/>
        <end position="362"/>
    </location>
</feature>
<keyword evidence="17" id="KW-1185">Reference proteome</keyword>
<keyword evidence="8 13" id="KW-0769">Symport</keyword>
<comment type="similarity">
    <text evidence="2 13">Belongs to the HAK/KUP transporter (TC 2.A.72) family.</text>
</comment>
<feature type="transmembrane region" description="Helical" evidence="13">
    <location>
        <begin position="428"/>
        <end position="447"/>
    </location>
</feature>
<evidence type="ECO:0000256" key="1">
    <source>
        <dbReference type="ARBA" id="ARBA00004141"/>
    </source>
</evidence>
<keyword evidence="5" id="KW-0997">Cell inner membrane</keyword>
<feature type="transmembrane region" description="Helical" evidence="13">
    <location>
        <begin position="291"/>
        <end position="320"/>
    </location>
</feature>
<dbReference type="Pfam" id="PF22776">
    <property type="entry name" value="K_trans_C"/>
    <property type="match status" value="1"/>
</dbReference>
<protein>
    <recommendedName>
        <fullName evidence="13">Probable potassium transport system protein Kup</fullName>
    </recommendedName>
</protein>
<dbReference type="InterPro" id="IPR053951">
    <property type="entry name" value="K_trans_N"/>
</dbReference>
<evidence type="ECO:0000256" key="6">
    <source>
        <dbReference type="ARBA" id="ARBA00022538"/>
    </source>
</evidence>
<evidence type="ECO:0000256" key="9">
    <source>
        <dbReference type="ARBA" id="ARBA00022958"/>
    </source>
</evidence>
<sequence length="627" mass="67567">MTAAVQEDTGKRRTAGLALAALGIVYGDIGTSPLYAFRQALAGLEPTPDRVFGILSLIFWSLVVVVSLKYLLLVMRADNRGEGGILALLALLNPWPGSKRPGRGVLVALGIFGAALLYGDGMITPAISVLSAVEGLETTAHGIGPFVIPITLVILVLLFSFQSRGTARVAALFGPVMVVWFGIIGLLGVVQILQHPEVLQALSPVYAIRFCLDAGGTAFAVLGAVFLVVTGGEALYADMGHFGRTPIRLAWFGCAFPCLLLNYFGQGALVLADPLRAVSPFYHMAPDWARYPLIALATMATVIASQAVISGAFSLTRQAIQLGRCPRMQIVQTSSEETGQVYVPIVNTALALATIGLVLGFGSSANLAAAYGIAVSATMVITTLLIFRVMRDRWGWSLWSALLVAGSLLLLDLLFLGANSIKIFEGGWFPLAAGGVILLLMTTWSRGRELLRIQLMQNAIRLDAFLGKLKEKPPIRVPGTAVFLTATAPMVPTILPHHLEHNQVLHEQVVLLTVVTEDVPRVGAQDRLTIEPMDQGFCRIFAHYGFMQTPNIPVALRFAEELGVKIDLERATYYLGRESVIPSDQVPGMSLWREQLFAVLSRNAMGATTFYNLPPDRVVELGIQVEI</sequence>
<feature type="transmembrane region" description="Helical" evidence="13">
    <location>
        <begin position="51"/>
        <end position="72"/>
    </location>
</feature>
<evidence type="ECO:0000259" key="15">
    <source>
        <dbReference type="Pfam" id="PF22776"/>
    </source>
</evidence>
<gene>
    <name evidence="13" type="primary">kup</name>
    <name evidence="16" type="ORF">ACFOOQ_04750</name>
</gene>